<dbReference type="InterPro" id="IPR029149">
    <property type="entry name" value="Creatin/AminoP/Spt16_N"/>
</dbReference>
<gene>
    <name evidence="6" type="ordered locus">Amet_2489</name>
</gene>
<dbReference type="PRINTS" id="PR00599">
    <property type="entry name" value="MAPEPTIDASE"/>
</dbReference>
<dbReference type="Proteomes" id="UP000001572">
    <property type="component" value="Chromosome"/>
</dbReference>
<evidence type="ECO:0000313" key="7">
    <source>
        <dbReference type="Proteomes" id="UP000001572"/>
    </source>
</evidence>
<dbReference type="Gene3D" id="3.40.350.10">
    <property type="entry name" value="Creatinase/prolidase N-terminal domain"/>
    <property type="match status" value="1"/>
</dbReference>
<dbReference type="InterPro" id="IPR036005">
    <property type="entry name" value="Creatinase/aminopeptidase-like"/>
</dbReference>
<feature type="domain" description="Peptidase M24" evidence="4">
    <location>
        <begin position="135"/>
        <end position="336"/>
    </location>
</feature>
<proteinExistence type="inferred from homology"/>
<dbReference type="Pfam" id="PF00557">
    <property type="entry name" value="Peptidase_M24"/>
    <property type="match status" value="1"/>
</dbReference>
<dbReference type="EMBL" id="CP000724">
    <property type="protein sequence ID" value="ABR48642.1"/>
    <property type="molecule type" value="Genomic_DNA"/>
</dbReference>
<evidence type="ECO:0000259" key="4">
    <source>
        <dbReference type="Pfam" id="PF00557"/>
    </source>
</evidence>
<evidence type="ECO:0000256" key="3">
    <source>
        <dbReference type="ARBA" id="ARBA00022801"/>
    </source>
</evidence>
<dbReference type="InterPro" id="IPR050659">
    <property type="entry name" value="Peptidase_M24B"/>
</dbReference>
<dbReference type="InterPro" id="IPR001131">
    <property type="entry name" value="Peptidase_M24B_aminopep-P_CS"/>
</dbReference>
<keyword evidence="7" id="KW-1185">Reference proteome</keyword>
<sequence>MESRIQKIRETLKDKNLDCMLLYKPENRRYVSGFTGTTGYVVVTHDEAKFMTDFRYIEQAKTQCQGFEIIEISKEKPLTYVLNQFQISKLGIEEDHVTYGQYKDYSMKLDQIELIALDGALTKLRVIKDEDEINNITQAARIADKAFIHILKYVKPGIMEIEVALEIESFMKQKGASKLSFDMIVASGERSALPHGVASNKTLSLGDTITLDFGCVYNGYCSDMTRTFILGQATEKQKEIYAIVLEAQNKALQSVRPGITGAELDEIARDVISKKGYGAYFGHGLGHGVGLEIHELPHINQLGKEPLAPGMVITIEPGIYVPGFSGVRIEDLVVVTHDGYEVLSKSTKEFIELNR</sequence>
<evidence type="ECO:0000313" key="6">
    <source>
        <dbReference type="EMBL" id="ABR48642.1"/>
    </source>
</evidence>
<keyword evidence="2" id="KW-0479">Metal-binding</keyword>
<dbReference type="RefSeq" id="WP_012063617.1">
    <property type="nucleotide sequence ID" value="NC_009633.1"/>
</dbReference>
<dbReference type="InterPro" id="IPR000587">
    <property type="entry name" value="Creatinase_N"/>
</dbReference>
<dbReference type="PROSITE" id="PS00491">
    <property type="entry name" value="PROLINE_PEPTIDASE"/>
    <property type="match status" value="1"/>
</dbReference>
<dbReference type="Gene3D" id="3.90.230.10">
    <property type="entry name" value="Creatinase/methionine aminopeptidase superfamily"/>
    <property type="match status" value="1"/>
</dbReference>
<dbReference type="MEROPS" id="M24.008"/>
<dbReference type="InterPro" id="IPR001714">
    <property type="entry name" value="Pept_M24_MAP"/>
</dbReference>
<dbReference type="eggNOG" id="COG0006">
    <property type="taxonomic scope" value="Bacteria"/>
</dbReference>
<evidence type="ECO:0000256" key="1">
    <source>
        <dbReference type="ARBA" id="ARBA00008766"/>
    </source>
</evidence>
<dbReference type="AlphaFoldDB" id="A6TR24"/>
<dbReference type="OrthoDB" id="9806388at2"/>
<evidence type="ECO:0000256" key="2">
    <source>
        <dbReference type="ARBA" id="ARBA00022723"/>
    </source>
</evidence>
<keyword evidence="3" id="KW-0378">Hydrolase</keyword>
<dbReference type="STRING" id="293826.Amet_2489"/>
<protein>
    <submittedName>
        <fullName evidence="6">Peptidase M24</fullName>
    </submittedName>
</protein>
<comment type="similarity">
    <text evidence="1">Belongs to the peptidase M24B family.</text>
</comment>
<dbReference type="KEGG" id="amt:Amet_2489"/>
<dbReference type="CDD" id="cd01092">
    <property type="entry name" value="APP-like"/>
    <property type="match status" value="1"/>
</dbReference>
<dbReference type="HOGENOM" id="CLU_017266_4_2_9"/>
<dbReference type="PANTHER" id="PTHR46112:SF3">
    <property type="entry name" value="AMINOPEPTIDASE YPDF"/>
    <property type="match status" value="1"/>
</dbReference>
<dbReference type="SUPFAM" id="SSF55920">
    <property type="entry name" value="Creatinase/aminopeptidase"/>
    <property type="match status" value="1"/>
</dbReference>
<dbReference type="PANTHER" id="PTHR46112">
    <property type="entry name" value="AMINOPEPTIDASE"/>
    <property type="match status" value="1"/>
</dbReference>
<name>A6TR24_ALKMQ</name>
<organism evidence="6 7">
    <name type="scientific">Alkaliphilus metalliredigens (strain QYMF)</name>
    <dbReference type="NCBI Taxonomy" id="293826"/>
    <lineage>
        <taxon>Bacteria</taxon>
        <taxon>Bacillati</taxon>
        <taxon>Bacillota</taxon>
        <taxon>Clostridia</taxon>
        <taxon>Peptostreptococcales</taxon>
        <taxon>Natronincolaceae</taxon>
        <taxon>Alkaliphilus</taxon>
    </lineage>
</organism>
<evidence type="ECO:0000259" key="5">
    <source>
        <dbReference type="Pfam" id="PF01321"/>
    </source>
</evidence>
<accession>A6TR24</accession>
<dbReference type="GO" id="GO:0004177">
    <property type="term" value="F:aminopeptidase activity"/>
    <property type="evidence" value="ECO:0007669"/>
    <property type="project" value="UniProtKB-ARBA"/>
</dbReference>
<dbReference type="FunFam" id="3.90.230.10:FF:000014">
    <property type="entry name" value="Aminopeptidase P family protein"/>
    <property type="match status" value="1"/>
</dbReference>
<dbReference type="InterPro" id="IPR000994">
    <property type="entry name" value="Pept_M24"/>
</dbReference>
<feature type="domain" description="Creatinase N-terminal" evidence="5">
    <location>
        <begin position="4"/>
        <end position="127"/>
    </location>
</feature>
<dbReference type="GO" id="GO:0046872">
    <property type="term" value="F:metal ion binding"/>
    <property type="evidence" value="ECO:0007669"/>
    <property type="project" value="UniProtKB-KW"/>
</dbReference>
<reference evidence="7" key="1">
    <citation type="journal article" date="2016" name="Genome Announc.">
        <title>Complete genome sequence of Alkaliphilus metalliredigens strain QYMF, an alkaliphilic and metal-reducing bacterium isolated from borax-contaminated leachate ponds.</title>
        <authorList>
            <person name="Hwang C."/>
            <person name="Copeland A."/>
            <person name="Lucas S."/>
            <person name="Lapidus A."/>
            <person name="Barry K."/>
            <person name="Detter J.C."/>
            <person name="Glavina Del Rio T."/>
            <person name="Hammon N."/>
            <person name="Israni S."/>
            <person name="Dalin E."/>
            <person name="Tice H."/>
            <person name="Pitluck S."/>
            <person name="Chertkov O."/>
            <person name="Brettin T."/>
            <person name="Bruce D."/>
            <person name="Han C."/>
            <person name="Schmutz J."/>
            <person name="Larimer F."/>
            <person name="Land M.L."/>
            <person name="Hauser L."/>
            <person name="Kyrpides N."/>
            <person name="Mikhailova N."/>
            <person name="Ye Q."/>
            <person name="Zhou J."/>
            <person name="Richardson P."/>
            <person name="Fields M.W."/>
        </authorList>
    </citation>
    <scope>NUCLEOTIDE SEQUENCE [LARGE SCALE GENOMIC DNA]</scope>
    <source>
        <strain evidence="7">QYMF</strain>
    </source>
</reference>
<dbReference type="GO" id="GO:0008235">
    <property type="term" value="F:metalloexopeptidase activity"/>
    <property type="evidence" value="ECO:0007669"/>
    <property type="project" value="UniProtKB-ARBA"/>
</dbReference>
<dbReference type="Pfam" id="PF01321">
    <property type="entry name" value="Creatinase_N"/>
    <property type="match status" value="1"/>
</dbReference>